<proteinExistence type="predicted"/>
<organism evidence="5 6">
    <name type="scientific">Vitis vinifera</name>
    <name type="common">Grape</name>
    <dbReference type="NCBI Taxonomy" id="29760"/>
    <lineage>
        <taxon>Eukaryota</taxon>
        <taxon>Viridiplantae</taxon>
        <taxon>Streptophyta</taxon>
        <taxon>Embryophyta</taxon>
        <taxon>Tracheophyta</taxon>
        <taxon>Spermatophyta</taxon>
        <taxon>Magnoliopsida</taxon>
        <taxon>eudicotyledons</taxon>
        <taxon>Gunneridae</taxon>
        <taxon>Pentapetalae</taxon>
        <taxon>rosids</taxon>
        <taxon>Vitales</taxon>
        <taxon>Vitaceae</taxon>
        <taxon>Viteae</taxon>
        <taxon>Vitis</taxon>
    </lineage>
</organism>
<comment type="caution">
    <text evidence="5">The sequence shown here is derived from an EMBL/GenBank/DDBJ whole genome shotgun (WGS) entry which is preliminary data.</text>
</comment>
<dbReference type="PANTHER" id="PTHR11564">
    <property type="entry name" value="SIGNAL RECOGNITION PARTICLE 54K PROTEIN SRP54"/>
    <property type="match status" value="1"/>
</dbReference>
<dbReference type="GO" id="GO:0005525">
    <property type="term" value="F:GTP binding"/>
    <property type="evidence" value="ECO:0007669"/>
    <property type="project" value="UniProtKB-KW"/>
</dbReference>
<dbReference type="Gene3D" id="1.10.260.30">
    <property type="entry name" value="Signal recognition particle, SRP54 subunit, M-domain"/>
    <property type="match status" value="1"/>
</dbReference>
<feature type="domain" description="SRP54-type proteins GTP-binding" evidence="4">
    <location>
        <begin position="693"/>
        <end position="706"/>
    </location>
</feature>
<feature type="region of interest" description="Disordered" evidence="3">
    <location>
        <begin position="22"/>
        <end position="41"/>
    </location>
</feature>
<dbReference type="Gene3D" id="3.40.50.300">
    <property type="entry name" value="P-loop containing nucleotide triphosphate hydrolases"/>
    <property type="match status" value="1"/>
</dbReference>
<keyword evidence="1" id="KW-0547">Nucleotide-binding</keyword>
<keyword evidence="2" id="KW-0342">GTP-binding</keyword>
<dbReference type="GO" id="GO:0048500">
    <property type="term" value="C:signal recognition particle"/>
    <property type="evidence" value="ECO:0007669"/>
    <property type="project" value="InterPro"/>
</dbReference>
<dbReference type="PANTHER" id="PTHR11564:SF5">
    <property type="entry name" value="SIGNAL RECOGNITION PARTICLE SUBUNIT SRP54"/>
    <property type="match status" value="1"/>
</dbReference>
<dbReference type="GO" id="GO:0008312">
    <property type="term" value="F:7S RNA binding"/>
    <property type="evidence" value="ECO:0007669"/>
    <property type="project" value="InterPro"/>
</dbReference>
<dbReference type="Proteomes" id="UP000288805">
    <property type="component" value="Unassembled WGS sequence"/>
</dbReference>
<dbReference type="GO" id="GO:0006614">
    <property type="term" value="P:SRP-dependent cotranslational protein targeting to membrane"/>
    <property type="evidence" value="ECO:0007669"/>
    <property type="project" value="InterPro"/>
</dbReference>
<evidence type="ECO:0000259" key="4">
    <source>
        <dbReference type="PROSITE" id="PS00300"/>
    </source>
</evidence>
<dbReference type="PROSITE" id="PS00300">
    <property type="entry name" value="SRP54"/>
    <property type="match status" value="1"/>
</dbReference>
<evidence type="ECO:0000256" key="2">
    <source>
        <dbReference type="ARBA" id="ARBA00023134"/>
    </source>
</evidence>
<sequence length="791" mass="92336">MPTKEFEGEILTLLKRMKVRKDQKEKLDGRKRKKLKSSRFERELRKPEWANDSDKRKVIKALIKENKLDLIFLQETKIQEMSRGLIGNLEVGRFLEWGDVDSRGVVGGFYGPTLKRGKEWFWGELGVIKGLWSGPWCVAGDFNLIKCPEERNKGRSLNSDMRRFFEVNAMQCVLPRPVYDHFPILLDGGGLRRGPSPFRFENMWLRVEGFKDFLKSWWDGDSFSGSSSFILAAKLKALKSKLKEWNKDVFRRVEAKKDLALDQVDYWDAEEKTSTLSLEELEARKEVREDYKKWFLLEEISWWQKFREVWLKKGDRNMRFFHKMANAHRRRNNVDRIKINSVWLLEENEIKEGVFETLETLDALALEVPFTEEEVFGALLGCSGDKALGPNGFSMTFWQFSWDFVKDDVMRFFKEFYEHEKGFWGEMGWVDQVVHFHCQFLSMLVNGTSTGFFQNSRGLRLRDPFLPYLFVIAMEGFSCLLKRAMDGASQDQLTYLSWLLIWFEAVSRLRINLEKSELIPVVRVENIDDLAMDFGCRVGSLLSTYLGLPLGASFKSVTIWDGVEERFRRREVWGRKKGMVFLEVREAYGVGLWKGIRMDWDFVDSRISFLVGSVGDGYWDPLVEGGWGGWNPCFRRAFNDWEVEEAESFLEWLHGKRVRGDVEDMVFWTETKSTKFSVKALYYALDVAATKSPVIFIGTGEHMDEFEVFDVKPFVSRLLGMGDWSGFMDKIHEVVPMDQQPELLQKLSEGNFTLRIMYEQFQNILKMGPIGQDQHKLGLGMGGYATYEYMT</sequence>
<evidence type="ECO:0000256" key="3">
    <source>
        <dbReference type="SAM" id="MobiDB-lite"/>
    </source>
</evidence>
<evidence type="ECO:0000313" key="6">
    <source>
        <dbReference type="Proteomes" id="UP000288805"/>
    </source>
</evidence>
<accession>A0A438DK80</accession>
<dbReference type="SUPFAM" id="SSF56219">
    <property type="entry name" value="DNase I-like"/>
    <property type="match status" value="1"/>
</dbReference>
<gene>
    <name evidence="5" type="primary">SR542_1</name>
    <name evidence="5" type="ORF">CK203_084606</name>
</gene>
<dbReference type="GO" id="GO:0003924">
    <property type="term" value="F:GTPase activity"/>
    <property type="evidence" value="ECO:0007669"/>
    <property type="project" value="InterPro"/>
</dbReference>
<dbReference type="InterPro" id="IPR036891">
    <property type="entry name" value="Signal_recog_part_SRP54_M_sf"/>
</dbReference>
<dbReference type="InterPro" id="IPR000897">
    <property type="entry name" value="SRP54_GTPase_dom"/>
</dbReference>
<reference evidence="5 6" key="1">
    <citation type="journal article" date="2018" name="PLoS Genet.">
        <title>Population sequencing reveals clonal diversity and ancestral inbreeding in the grapevine cultivar Chardonnay.</title>
        <authorList>
            <person name="Roach M.J."/>
            <person name="Johnson D.L."/>
            <person name="Bohlmann J."/>
            <person name="van Vuuren H.J."/>
            <person name="Jones S.J."/>
            <person name="Pretorius I.S."/>
            <person name="Schmidt S.A."/>
            <person name="Borneman A.R."/>
        </authorList>
    </citation>
    <scope>NUCLEOTIDE SEQUENCE [LARGE SCALE GENOMIC DNA]</scope>
    <source>
        <strain evidence="6">cv. Chardonnay</strain>
        <tissue evidence="5">Leaf</tissue>
    </source>
</reference>
<evidence type="ECO:0000256" key="1">
    <source>
        <dbReference type="ARBA" id="ARBA00022741"/>
    </source>
</evidence>
<dbReference type="OrthoDB" id="10250817at2759"/>
<name>A0A438DK80_VITVI</name>
<protein>
    <submittedName>
        <fullName evidence="5">Signal recognition particle 54 kDa protein 2</fullName>
    </submittedName>
</protein>
<dbReference type="InterPro" id="IPR036691">
    <property type="entry name" value="Endo/exonu/phosph_ase_sf"/>
</dbReference>
<evidence type="ECO:0000313" key="5">
    <source>
        <dbReference type="EMBL" id="RVW35892.1"/>
    </source>
</evidence>
<dbReference type="SUPFAM" id="SSF47446">
    <property type="entry name" value="Signal peptide-binding domain"/>
    <property type="match status" value="1"/>
</dbReference>
<dbReference type="InterPro" id="IPR027417">
    <property type="entry name" value="P-loop_NTPase"/>
</dbReference>
<dbReference type="AlphaFoldDB" id="A0A438DK80"/>
<dbReference type="InterPro" id="IPR022941">
    <property type="entry name" value="SRP54"/>
</dbReference>
<dbReference type="EMBL" id="QGNW01001591">
    <property type="protein sequence ID" value="RVW35892.1"/>
    <property type="molecule type" value="Genomic_DNA"/>
</dbReference>
<dbReference type="Pfam" id="PF00448">
    <property type="entry name" value="SRP54"/>
    <property type="match status" value="1"/>
</dbReference>